<gene>
    <name evidence="1" type="ORF">Metlim_0636</name>
</gene>
<reference evidence="1 2" key="1">
    <citation type="submission" date="2011-10" db="EMBL/GenBank/DDBJ databases">
        <title>The Improved High-Quality Draft genome of Methanoplanus limicola DSM 2279.</title>
        <authorList>
            <consortium name="US DOE Joint Genome Institute (JGI-PGF)"/>
            <person name="Lucas S."/>
            <person name="Copeland A."/>
            <person name="Lapidus A."/>
            <person name="Glavina del Rio T."/>
            <person name="Dalin E."/>
            <person name="Tice H."/>
            <person name="Bruce D."/>
            <person name="Goodwin L."/>
            <person name="Pitluck S."/>
            <person name="Peters L."/>
            <person name="Mikhailova N."/>
            <person name="Lu M."/>
            <person name="Kyrpides N."/>
            <person name="Mavromatis K."/>
            <person name="Ivanova N."/>
            <person name="Markowitz V."/>
            <person name="Cheng J.-F."/>
            <person name="Hugenholtz P."/>
            <person name="Woyke T."/>
            <person name="Wu D."/>
            <person name="Wirth R."/>
            <person name="Brambilla E.-M."/>
            <person name="Klenk H.-P."/>
            <person name="Eisen J.A."/>
        </authorList>
    </citation>
    <scope>NUCLEOTIDE SEQUENCE [LARGE SCALE GENOMIC DNA]</scope>
    <source>
        <strain evidence="1 2">DSM 2279</strain>
    </source>
</reference>
<evidence type="ECO:0000313" key="1">
    <source>
        <dbReference type="EMBL" id="EHQ34761.1"/>
    </source>
</evidence>
<organism evidence="1 2">
    <name type="scientific">Methanoplanus limicola DSM 2279</name>
    <dbReference type="NCBI Taxonomy" id="937775"/>
    <lineage>
        <taxon>Archaea</taxon>
        <taxon>Methanobacteriati</taxon>
        <taxon>Methanobacteriota</taxon>
        <taxon>Stenosarchaea group</taxon>
        <taxon>Methanomicrobia</taxon>
        <taxon>Methanomicrobiales</taxon>
        <taxon>Methanomicrobiaceae</taxon>
        <taxon>Methanoplanus</taxon>
    </lineage>
</organism>
<dbReference type="InParanoid" id="H1Z3G6"/>
<keyword evidence="2" id="KW-1185">Reference proteome</keyword>
<accession>H1Z3G6</accession>
<sequence length="294" mass="33958">MDLDSHVKLEGDSIIVNPGENDVTLIKQISSASSVIETPALESSTRTGTKSVRVTPQGVDTWHNERVFFERASKTVNYNYIIGQITPDTWSFSGNNDQYYVPQERETYLNPNRQDAIEVVVNYDHYSDYPLGKVSLFPAIYDDGSDVIDLSNYEDSGAEIIELIPNSFPHSYGYHIEIYNGKYYINFEDMNTLQWFDQYVYNDQDNPSTTFTEVCGSSEFFQHTSPITDSFYAYTEPIIDEWVRETGGTWREPRQVWTFENQTENENFVHINWCWGGSNNQELITESYAWSGWA</sequence>
<dbReference type="STRING" id="937775.Metlim_0636"/>
<dbReference type="OrthoDB" id="386727at2157"/>
<dbReference type="Proteomes" id="UP000005741">
    <property type="component" value="Chromosome"/>
</dbReference>
<evidence type="ECO:0000313" key="2">
    <source>
        <dbReference type="Proteomes" id="UP000005741"/>
    </source>
</evidence>
<dbReference type="HOGENOM" id="CLU_945309_0_0_2"/>
<protein>
    <submittedName>
        <fullName evidence="1">Uncharacterized protein</fullName>
    </submittedName>
</protein>
<dbReference type="RefSeq" id="WP_004076463.1">
    <property type="nucleotide sequence ID" value="NZ_CM001436.1"/>
</dbReference>
<name>H1Z3G6_9EURY</name>
<dbReference type="EMBL" id="CM001436">
    <property type="protein sequence ID" value="EHQ34761.1"/>
    <property type="molecule type" value="Genomic_DNA"/>
</dbReference>
<proteinExistence type="predicted"/>
<dbReference type="AlphaFoldDB" id="H1Z3G6"/>